<dbReference type="EMBL" id="WHOC01000140">
    <property type="protein sequence ID" value="NOU89088.1"/>
    <property type="molecule type" value="Genomic_DNA"/>
</dbReference>
<name>A0ABX1Z750_9BACL</name>
<keyword evidence="1" id="KW-0472">Membrane</keyword>
<evidence type="ECO:0000313" key="2">
    <source>
        <dbReference type="EMBL" id="NOU89088.1"/>
    </source>
</evidence>
<reference evidence="2 3" key="1">
    <citation type="submission" date="2019-10" db="EMBL/GenBank/DDBJ databases">
        <title>Description of Paenibacillus choica sp. nov.</title>
        <authorList>
            <person name="Carlier A."/>
            <person name="Qi S."/>
        </authorList>
    </citation>
    <scope>NUCLEOTIDE SEQUENCE [LARGE SCALE GENOMIC DNA]</scope>
    <source>
        <strain evidence="2 3">LMG 31460</strain>
    </source>
</reference>
<sequence>MERKINLLIGFVVGLVFMLLPTPVLFILGRFSYDLTGGGSLENIIQTIVKTIGLVVVITIGIKLILEAFRELKGK</sequence>
<dbReference type="Proteomes" id="UP000658690">
    <property type="component" value="Unassembled WGS sequence"/>
</dbReference>
<evidence type="ECO:0000256" key="1">
    <source>
        <dbReference type="SAM" id="Phobius"/>
    </source>
</evidence>
<keyword evidence="1" id="KW-1133">Transmembrane helix</keyword>
<accession>A0ABX1Z750</accession>
<feature type="transmembrane region" description="Helical" evidence="1">
    <location>
        <begin position="7"/>
        <end position="28"/>
    </location>
</feature>
<keyword evidence="3" id="KW-1185">Reference proteome</keyword>
<proteinExistence type="predicted"/>
<dbReference type="RefSeq" id="WP_171692057.1">
    <property type="nucleotide sequence ID" value="NZ_WHOC01000140.1"/>
</dbReference>
<comment type="caution">
    <text evidence="2">The sequence shown here is derived from an EMBL/GenBank/DDBJ whole genome shotgun (WGS) entry which is preliminary data.</text>
</comment>
<keyword evidence="1" id="KW-0812">Transmembrane</keyword>
<gene>
    <name evidence="2" type="ORF">GC102_25550</name>
</gene>
<evidence type="ECO:0000313" key="3">
    <source>
        <dbReference type="Proteomes" id="UP000658690"/>
    </source>
</evidence>
<protein>
    <submittedName>
        <fullName evidence="2">Uncharacterized protein</fullName>
    </submittedName>
</protein>
<feature type="transmembrane region" description="Helical" evidence="1">
    <location>
        <begin position="48"/>
        <end position="66"/>
    </location>
</feature>
<organism evidence="2 3">
    <name type="scientific">Paenibacillus germinis</name>
    <dbReference type="NCBI Taxonomy" id="2654979"/>
    <lineage>
        <taxon>Bacteria</taxon>
        <taxon>Bacillati</taxon>
        <taxon>Bacillota</taxon>
        <taxon>Bacilli</taxon>
        <taxon>Bacillales</taxon>
        <taxon>Paenibacillaceae</taxon>
        <taxon>Paenibacillus</taxon>
    </lineage>
</organism>